<name>A0A839JX16_9FIRM</name>
<sequence>MRINNIDELQDEIYKLKEAYRILLFQKDYLEQQLTESETAREHCKLLDTETFWERHEHLCNKCKRQEESKVPKELDSAQEKEV</sequence>
<dbReference type="Proteomes" id="UP000574276">
    <property type="component" value="Unassembled WGS sequence"/>
</dbReference>
<accession>A0A839JX16</accession>
<dbReference type="EMBL" id="JACEGA010000001">
    <property type="protein sequence ID" value="MBB2182223.1"/>
    <property type="molecule type" value="Genomic_DNA"/>
</dbReference>
<dbReference type="AlphaFoldDB" id="A0A839JX16"/>
<evidence type="ECO:0000313" key="2">
    <source>
        <dbReference type="Proteomes" id="UP000574276"/>
    </source>
</evidence>
<protein>
    <submittedName>
        <fullName evidence="1">Uncharacterized protein</fullName>
    </submittedName>
</protein>
<organism evidence="1 2">
    <name type="scientific">Variimorphobacter saccharofermentans</name>
    <dbReference type="NCBI Taxonomy" id="2755051"/>
    <lineage>
        <taxon>Bacteria</taxon>
        <taxon>Bacillati</taxon>
        <taxon>Bacillota</taxon>
        <taxon>Clostridia</taxon>
        <taxon>Lachnospirales</taxon>
        <taxon>Lachnospiraceae</taxon>
        <taxon>Variimorphobacter</taxon>
    </lineage>
</organism>
<dbReference type="RefSeq" id="WP_228351950.1">
    <property type="nucleotide sequence ID" value="NZ_JACEGA010000001.1"/>
</dbReference>
<keyword evidence="2" id="KW-1185">Reference proteome</keyword>
<proteinExistence type="predicted"/>
<comment type="caution">
    <text evidence="1">The sequence shown here is derived from an EMBL/GenBank/DDBJ whole genome shotgun (WGS) entry which is preliminary data.</text>
</comment>
<reference evidence="1 2" key="1">
    <citation type="submission" date="2020-07" db="EMBL/GenBank/DDBJ databases">
        <title>Characterization and genome sequencing of isolate MD1, a novel member within the family Lachnospiraceae.</title>
        <authorList>
            <person name="Rettenmaier R."/>
            <person name="Di Bello L."/>
            <person name="Zinser C."/>
            <person name="Scheitz K."/>
            <person name="Liebl W."/>
            <person name="Zverlov V."/>
        </authorList>
    </citation>
    <scope>NUCLEOTIDE SEQUENCE [LARGE SCALE GENOMIC DNA]</scope>
    <source>
        <strain evidence="1 2">MD1</strain>
    </source>
</reference>
<gene>
    <name evidence="1" type="ORF">H0486_04955</name>
</gene>
<evidence type="ECO:0000313" key="1">
    <source>
        <dbReference type="EMBL" id="MBB2182223.1"/>
    </source>
</evidence>